<evidence type="ECO:0000256" key="1">
    <source>
        <dbReference type="ARBA" id="ARBA00004141"/>
    </source>
</evidence>
<keyword evidence="3" id="KW-0813">Transport</keyword>
<dbReference type="Pfam" id="PF13609">
    <property type="entry name" value="Porin_4"/>
    <property type="match status" value="1"/>
</dbReference>
<name>A0A3B0Y643_9ZZZZ</name>
<accession>A0A3B0Y643</accession>
<dbReference type="SUPFAM" id="SSF56935">
    <property type="entry name" value="Porins"/>
    <property type="match status" value="1"/>
</dbReference>
<dbReference type="InterPro" id="IPR033900">
    <property type="entry name" value="Gram_neg_porin_domain"/>
</dbReference>
<keyword evidence="6" id="KW-0732">Signal</keyword>
<proteinExistence type="predicted"/>
<reference evidence="12" key="1">
    <citation type="submission" date="2018-06" db="EMBL/GenBank/DDBJ databases">
        <authorList>
            <person name="Zhirakovskaya E."/>
        </authorList>
    </citation>
    <scope>NUCLEOTIDE SEQUENCE</scope>
</reference>
<keyword evidence="10" id="KW-0998">Cell outer membrane</keyword>
<dbReference type="GO" id="GO:0015288">
    <property type="term" value="F:porin activity"/>
    <property type="evidence" value="ECO:0007669"/>
    <property type="project" value="UniProtKB-KW"/>
</dbReference>
<dbReference type="PANTHER" id="PTHR34501">
    <property type="entry name" value="PROTEIN YDDL-RELATED"/>
    <property type="match status" value="1"/>
</dbReference>
<evidence type="ECO:0000256" key="4">
    <source>
        <dbReference type="ARBA" id="ARBA00022452"/>
    </source>
</evidence>
<evidence type="ECO:0000256" key="6">
    <source>
        <dbReference type="ARBA" id="ARBA00022729"/>
    </source>
</evidence>
<evidence type="ECO:0000256" key="8">
    <source>
        <dbReference type="ARBA" id="ARBA00023114"/>
    </source>
</evidence>
<dbReference type="PANTHER" id="PTHR34501:SF9">
    <property type="entry name" value="MAJOR OUTER MEMBRANE PROTEIN P.IA"/>
    <property type="match status" value="1"/>
</dbReference>
<dbReference type="InterPro" id="IPR023614">
    <property type="entry name" value="Porin_dom_sf"/>
</dbReference>
<dbReference type="GO" id="GO:0006811">
    <property type="term" value="P:monoatomic ion transport"/>
    <property type="evidence" value="ECO:0007669"/>
    <property type="project" value="UniProtKB-KW"/>
</dbReference>
<dbReference type="InterPro" id="IPR050298">
    <property type="entry name" value="Gram-neg_bact_OMP"/>
</dbReference>
<keyword evidence="5" id="KW-0812">Transmembrane</keyword>
<comment type="subcellular location">
    <subcellularLocation>
        <location evidence="1">Membrane</location>
        <topology evidence="1">Multi-pass membrane protein</topology>
    </subcellularLocation>
</comment>
<evidence type="ECO:0000256" key="7">
    <source>
        <dbReference type="ARBA" id="ARBA00023065"/>
    </source>
</evidence>
<evidence type="ECO:0000256" key="2">
    <source>
        <dbReference type="ARBA" id="ARBA00011233"/>
    </source>
</evidence>
<keyword evidence="8" id="KW-0626">Porin</keyword>
<keyword evidence="4" id="KW-1134">Transmembrane beta strand</keyword>
<evidence type="ECO:0000256" key="9">
    <source>
        <dbReference type="ARBA" id="ARBA00023136"/>
    </source>
</evidence>
<evidence type="ECO:0000259" key="11">
    <source>
        <dbReference type="Pfam" id="PF13609"/>
    </source>
</evidence>
<evidence type="ECO:0000256" key="10">
    <source>
        <dbReference type="ARBA" id="ARBA00023237"/>
    </source>
</evidence>
<dbReference type="CDD" id="cd00342">
    <property type="entry name" value="gram_neg_porins"/>
    <property type="match status" value="1"/>
</dbReference>
<dbReference type="Gene3D" id="2.40.160.10">
    <property type="entry name" value="Porin"/>
    <property type="match status" value="1"/>
</dbReference>
<organism evidence="12">
    <name type="scientific">hydrothermal vent metagenome</name>
    <dbReference type="NCBI Taxonomy" id="652676"/>
    <lineage>
        <taxon>unclassified sequences</taxon>
        <taxon>metagenomes</taxon>
        <taxon>ecological metagenomes</taxon>
    </lineage>
</organism>
<sequence length="319" mass="34070">MNKKLLVVAVGSALAMPIAVNAKVVVYGHAQVEVGNIDNGTTDNNFSRDAARGRIGFKASEKLGNGMIAFAKFEFRTDTSDGQVGSGLLGAREQVVGLKGGFGTIELGRLKQPYKYLGGVLYDPFVATTLEARGNGAQSLDELGNQAFGHSAFLSNSIAWKSRNFNGLSIWALISIDEEDTTASGSDGDYSIGIQYKSGPLELGVVTISNDDTSSDAVKFFGQYKWGNHKFSGSFETLDLGASDTTVYFAGYQLRSGNNVFVAQLGSTDPDVGVETDYYAIGMIHNLSKKTRLFGGFRNTDIDGGVETDVISLGLRVIF</sequence>
<dbReference type="EMBL" id="UOFL01000073">
    <property type="protein sequence ID" value="VAW75071.1"/>
    <property type="molecule type" value="Genomic_DNA"/>
</dbReference>
<feature type="domain" description="Porin" evidence="11">
    <location>
        <begin position="11"/>
        <end position="304"/>
    </location>
</feature>
<evidence type="ECO:0000256" key="5">
    <source>
        <dbReference type="ARBA" id="ARBA00022692"/>
    </source>
</evidence>
<keyword evidence="9" id="KW-0472">Membrane</keyword>
<protein>
    <recommendedName>
        <fullName evidence="11">Porin domain-containing protein</fullName>
    </recommendedName>
</protein>
<keyword evidence="7" id="KW-0406">Ion transport</keyword>
<evidence type="ECO:0000313" key="12">
    <source>
        <dbReference type="EMBL" id="VAW75071.1"/>
    </source>
</evidence>
<gene>
    <name evidence="12" type="ORF">MNBD_GAMMA12-766</name>
</gene>
<comment type="subunit">
    <text evidence="2">Homotrimer.</text>
</comment>
<dbReference type="AlphaFoldDB" id="A0A3B0Y643"/>
<evidence type="ECO:0000256" key="3">
    <source>
        <dbReference type="ARBA" id="ARBA00022448"/>
    </source>
</evidence>
<dbReference type="GO" id="GO:0046930">
    <property type="term" value="C:pore complex"/>
    <property type="evidence" value="ECO:0007669"/>
    <property type="project" value="UniProtKB-KW"/>
</dbReference>